<dbReference type="PANTHER" id="PTHR43788">
    <property type="entry name" value="DNA2/NAM7 HELICASE FAMILY MEMBER"/>
    <property type="match status" value="1"/>
</dbReference>
<dbReference type="Pfam" id="PF21185">
    <property type="entry name" value="RecD_N"/>
    <property type="match status" value="1"/>
</dbReference>
<dbReference type="EMBL" id="DMND01000101">
    <property type="protein sequence ID" value="HAN27502.1"/>
    <property type="molecule type" value="Genomic_DNA"/>
</dbReference>
<dbReference type="AlphaFoldDB" id="A0A3C1KLA6"/>
<protein>
    <submittedName>
        <fullName evidence="4">Exodeoxyribonuclease V subunit alpha</fullName>
    </submittedName>
</protein>
<dbReference type="Gene3D" id="3.40.50.300">
    <property type="entry name" value="P-loop containing nucleotide triphosphate hydrolases"/>
    <property type="match status" value="2"/>
</dbReference>
<keyword evidence="2" id="KW-0067">ATP-binding</keyword>
<dbReference type="GO" id="GO:0005524">
    <property type="term" value="F:ATP binding"/>
    <property type="evidence" value="ECO:0007669"/>
    <property type="project" value="UniProtKB-KW"/>
</dbReference>
<feature type="non-terminal residue" evidence="4">
    <location>
        <position position="464"/>
    </location>
</feature>
<name>A0A3C1KLA6_9GAMM</name>
<dbReference type="PANTHER" id="PTHR43788:SF6">
    <property type="entry name" value="DNA HELICASE B"/>
    <property type="match status" value="1"/>
</dbReference>
<evidence type="ECO:0000259" key="3">
    <source>
        <dbReference type="Pfam" id="PF21185"/>
    </source>
</evidence>
<dbReference type="Pfam" id="PF13245">
    <property type="entry name" value="AAA_19"/>
    <property type="match status" value="1"/>
</dbReference>
<dbReference type="SUPFAM" id="SSF52540">
    <property type="entry name" value="P-loop containing nucleoside triphosphate hydrolases"/>
    <property type="match status" value="2"/>
</dbReference>
<accession>A0A3C1KLA6</accession>
<feature type="domain" description="RecBCD enzyme subunit RecD N-terminal" evidence="3">
    <location>
        <begin position="10"/>
        <end position="97"/>
    </location>
</feature>
<proteinExistence type="predicted"/>
<evidence type="ECO:0000256" key="2">
    <source>
        <dbReference type="ARBA" id="ARBA00022840"/>
    </source>
</evidence>
<dbReference type="InterPro" id="IPR027417">
    <property type="entry name" value="P-loop_NTPase"/>
</dbReference>
<dbReference type="CDD" id="cd17933">
    <property type="entry name" value="DEXSc_RecD-like"/>
    <property type="match status" value="1"/>
</dbReference>
<evidence type="ECO:0000313" key="4">
    <source>
        <dbReference type="EMBL" id="HAN27502.1"/>
    </source>
</evidence>
<evidence type="ECO:0000256" key="1">
    <source>
        <dbReference type="ARBA" id="ARBA00022741"/>
    </source>
</evidence>
<dbReference type="InterPro" id="IPR049550">
    <property type="entry name" value="RecD_N"/>
</dbReference>
<dbReference type="GO" id="GO:0006302">
    <property type="term" value="P:double-strand break repair"/>
    <property type="evidence" value="ECO:0007669"/>
    <property type="project" value="InterPro"/>
</dbReference>
<dbReference type="GO" id="GO:0009338">
    <property type="term" value="C:exodeoxyribonuclease V complex"/>
    <property type="evidence" value="ECO:0007669"/>
    <property type="project" value="InterPro"/>
</dbReference>
<gene>
    <name evidence="4" type="primary">recD</name>
    <name evidence="4" type="ORF">DCP75_07245</name>
</gene>
<dbReference type="STRING" id="1121937.GCA_000423125_03414"/>
<dbReference type="GO" id="GO:0006310">
    <property type="term" value="P:DNA recombination"/>
    <property type="evidence" value="ECO:0007669"/>
    <property type="project" value="InterPro"/>
</dbReference>
<sequence length="464" mass="49173">MNVSGEGAGLDRALAQALCRFYGCEADWFTLTVMATSQALQAGHSCLFLPDWAARGVGGSATDGTLPALSDWLQQLGALPLEPGRNTPLVLDGQRLYLRRYWQFEQNLAAALRPRLQPSPVADLERARAVLDTLFPPRTAGEPPDWQKVAAANALLQAFTVVAGGPGTGKTYTVTRLLACLITCLSTEHDVPLVIRMAAPTGKAAQRLAESIAAARIELAGLVPAAVLSAIPDSGITLHRLLGVMRNSPGFRHNASNPLQLDILVVDEASMVDLPLMTRLFQALPARCRVILLGDPDQLPSVAAGSVLADLAALAPCDYSAQRLAALAGLGVTLDAAEPGAVEADYLTTLRQSRRFDASGGIGELARQVLAGDGAGSLQTLATAGEVLALQDRTRSAAVVTRWLDTHYRPIAEAQGLDEAFQALQRFRILCPARGGPWGVEAINRLALARMNPAGLAHYRGKPI</sequence>
<dbReference type="InterPro" id="IPR006344">
    <property type="entry name" value="RecD"/>
</dbReference>
<comment type="caution">
    <text evidence="4">The sequence shown here is derived from an EMBL/GenBank/DDBJ whole genome shotgun (WGS) entry which is preliminary data.</text>
</comment>
<reference evidence="4 5" key="1">
    <citation type="journal article" date="2018" name="Nat. Biotechnol.">
        <title>A standardized bacterial taxonomy based on genome phylogeny substantially revises the tree of life.</title>
        <authorList>
            <person name="Parks D.H."/>
            <person name="Chuvochina M."/>
            <person name="Waite D.W."/>
            <person name="Rinke C."/>
            <person name="Skarshewski A."/>
            <person name="Chaumeil P.A."/>
            <person name="Hugenholtz P."/>
        </authorList>
    </citation>
    <scope>NUCLEOTIDE SEQUENCE [LARGE SCALE GENOMIC DNA]</scope>
    <source>
        <strain evidence="4">UBA9158</strain>
    </source>
</reference>
<dbReference type="InterPro" id="IPR041851">
    <property type="entry name" value="RecD_N_sf"/>
</dbReference>
<evidence type="ECO:0000313" key="5">
    <source>
        <dbReference type="Proteomes" id="UP000259273"/>
    </source>
</evidence>
<dbReference type="NCBIfam" id="TIGR01447">
    <property type="entry name" value="recD"/>
    <property type="match status" value="1"/>
</dbReference>
<dbReference type="GO" id="GO:0008854">
    <property type="term" value="F:exodeoxyribonuclease V activity"/>
    <property type="evidence" value="ECO:0007669"/>
    <property type="project" value="InterPro"/>
</dbReference>
<dbReference type="InterPro" id="IPR050534">
    <property type="entry name" value="Coronavir_polyprotein_1ab"/>
</dbReference>
<keyword evidence="1" id="KW-0547">Nucleotide-binding</keyword>
<dbReference type="Proteomes" id="UP000259273">
    <property type="component" value="Unassembled WGS sequence"/>
</dbReference>
<organism evidence="4 5">
    <name type="scientific">Haliea salexigens</name>
    <dbReference type="NCBI Taxonomy" id="287487"/>
    <lineage>
        <taxon>Bacteria</taxon>
        <taxon>Pseudomonadati</taxon>
        <taxon>Pseudomonadota</taxon>
        <taxon>Gammaproteobacteria</taxon>
        <taxon>Cellvibrionales</taxon>
        <taxon>Halieaceae</taxon>
        <taxon>Haliea</taxon>
    </lineage>
</organism>
<dbReference type="Gene3D" id="1.10.10.1020">
    <property type="entry name" value="RecBCD complex, subunit RecD, N-terminal domain"/>
    <property type="match status" value="1"/>
</dbReference>
<dbReference type="GO" id="GO:0017116">
    <property type="term" value="F:single-stranded DNA helicase activity"/>
    <property type="evidence" value="ECO:0007669"/>
    <property type="project" value="TreeGrafter"/>
</dbReference>